<dbReference type="AlphaFoldDB" id="A0A8T0HP74"/>
<evidence type="ECO:0008006" key="4">
    <source>
        <dbReference type="Google" id="ProtNLM"/>
    </source>
</evidence>
<keyword evidence="3" id="KW-1185">Reference proteome</keyword>
<keyword evidence="1" id="KW-0732">Signal</keyword>
<feature type="signal peptide" evidence="1">
    <location>
        <begin position="1"/>
        <end position="17"/>
    </location>
</feature>
<name>A0A8T0HP74_CERPU</name>
<dbReference type="Proteomes" id="UP000822688">
    <property type="component" value="Chromosome V"/>
</dbReference>
<sequence length="80" mass="9104">MPGLCRLLSVSLHTILGLELYALTTFDSCTSSMKLLFYGLSTLQERVHFILETSWVECRLSPQCTSHTFTCETKTIRKQS</sequence>
<comment type="caution">
    <text evidence="2">The sequence shown here is derived from an EMBL/GenBank/DDBJ whole genome shotgun (WGS) entry which is preliminary data.</text>
</comment>
<evidence type="ECO:0000256" key="1">
    <source>
        <dbReference type="SAM" id="SignalP"/>
    </source>
</evidence>
<organism evidence="2 3">
    <name type="scientific">Ceratodon purpureus</name>
    <name type="common">Fire moss</name>
    <name type="synonym">Dicranum purpureum</name>
    <dbReference type="NCBI Taxonomy" id="3225"/>
    <lineage>
        <taxon>Eukaryota</taxon>
        <taxon>Viridiplantae</taxon>
        <taxon>Streptophyta</taxon>
        <taxon>Embryophyta</taxon>
        <taxon>Bryophyta</taxon>
        <taxon>Bryophytina</taxon>
        <taxon>Bryopsida</taxon>
        <taxon>Dicranidae</taxon>
        <taxon>Pseudoditrichales</taxon>
        <taxon>Ditrichaceae</taxon>
        <taxon>Ceratodon</taxon>
    </lineage>
</organism>
<gene>
    <name evidence="2" type="ORF">KC19_VG108900</name>
</gene>
<reference evidence="2" key="1">
    <citation type="submission" date="2020-06" db="EMBL/GenBank/DDBJ databases">
        <title>WGS assembly of Ceratodon purpureus strain R40.</title>
        <authorList>
            <person name="Carey S.B."/>
            <person name="Jenkins J."/>
            <person name="Shu S."/>
            <person name="Lovell J.T."/>
            <person name="Sreedasyam A."/>
            <person name="Maumus F."/>
            <person name="Tiley G.P."/>
            <person name="Fernandez-Pozo N."/>
            <person name="Barry K."/>
            <person name="Chen C."/>
            <person name="Wang M."/>
            <person name="Lipzen A."/>
            <person name="Daum C."/>
            <person name="Saski C.A."/>
            <person name="Payton A.C."/>
            <person name="Mcbreen J.C."/>
            <person name="Conrad R.E."/>
            <person name="Kollar L.M."/>
            <person name="Olsson S."/>
            <person name="Huttunen S."/>
            <person name="Landis J.B."/>
            <person name="Wickett N.J."/>
            <person name="Johnson M.G."/>
            <person name="Rensing S.A."/>
            <person name="Grimwood J."/>
            <person name="Schmutz J."/>
            <person name="Mcdaniel S.F."/>
        </authorList>
    </citation>
    <scope>NUCLEOTIDE SEQUENCE</scope>
    <source>
        <strain evidence="2">R40</strain>
    </source>
</reference>
<accession>A0A8T0HP74</accession>
<evidence type="ECO:0000313" key="3">
    <source>
        <dbReference type="Proteomes" id="UP000822688"/>
    </source>
</evidence>
<protein>
    <recommendedName>
        <fullName evidence="4">Secreted protein</fullName>
    </recommendedName>
</protein>
<feature type="chain" id="PRO_5035745368" description="Secreted protein" evidence="1">
    <location>
        <begin position="18"/>
        <end position="80"/>
    </location>
</feature>
<evidence type="ECO:0000313" key="2">
    <source>
        <dbReference type="EMBL" id="KAG0572597.1"/>
    </source>
</evidence>
<proteinExistence type="predicted"/>
<dbReference type="EMBL" id="CM026426">
    <property type="protein sequence ID" value="KAG0572597.1"/>
    <property type="molecule type" value="Genomic_DNA"/>
</dbReference>